<comment type="caution">
    <text evidence="1">The sequence shown here is derived from an EMBL/GenBank/DDBJ whole genome shotgun (WGS) entry which is preliminary data.</text>
</comment>
<name>A0ACB8Y7R6_ARCLA</name>
<gene>
    <name evidence="1" type="ORF">L6452_37663</name>
</gene>
<dbReference type="Proteomes" id="UP001055879">
    <property type="component" value="Linkage Group LG14"/>
</dbReference>
<sequence>MFMRHTIYQYTRGVPKMRVTTVYVCHNYQQMEEPVTDGDDYSRHRQIVLADVVAPISHSISSSSSITPMSPTSSSFSPTDGSAVQKVPASDGDTVSPTNMQGTPKFTLPKDWFVQKVRRKGGGTTDKYYRDPETGRQFRSLKEVERYITEGITPTKFKAKRLNSHRHEKNSDSQDTIVAGGKNSGSQDMIVVSGKLLDLEEDKDNQYQLVNVSTPIISPTSSFKLPDGWVVEEVPRRSGGYIDKYYYEPGTGQRFRSMIAVQKYLEELEENSPLSVVLEEMRENTLPLSKAFKLSNRIKDHGSYNSWKKSICRKEKTSSFIL</sequence>
<protein>
    <submittedName>
        <fullName evidence="1">Uncharacterized protein</fullName>
    </submittedName>
</protein>
<dbReference type="EMBL" id="CM042060">
    <property type="protein sequence ID" value="KAI3678374.1"/>
    <property type="molecule type" value="Genomic_DNA"/>
</dbReference>
<accession>A0ACB8Y7R6</accession>
<evidence type="ECO:0000313" key="2">
    <source>
        <dbReference type="Proteomes" id="UP001055879"/>
    </source>
</evidence>
<evidence type="ECO:0000313" key="1">
    <source>
        <dbReference type="EMBL" id="KAI3678374.1"/>
    </source>
</evidence>
<keyword evidence="2" id="KW-1185">Reference proteome</keyword>
<reference evidence="2" key="1">
    <citation type="journal article" date="2022" name="Mol. Ecol. Resour.">
        <title>The genomes of chicory, endive, great burdock and yacon provide insights into Asteraceae palaeo-polyploidization history and plant inulin production.</title>
        <authorList>
            <person name="Fan W."/>
            <person name="Wang S."/>
            <person name="Wang H."/>
            <person name="Wang A."/>
            <person name="Jiang F."/>
            <person name="Liu H."/>
            <person name="Zhao H."/>
            <person name="Xu D."/>
            <person name="Zhang Y."/>
        </authorList>
    </citation>
    <scope>NUCLEOTIDE SEQUENCE [LARGE SCALE GENOMIC DNA]</scope>
    <source>
        <strain evidence="2">cv. Niubang</strain>
    </source>
</reference>
<organism evidence="1 2">
    <name type="scientific">Arctium lappa</name>
    <name type="common">Greater burdock</name>
    <name type="synonym">Lappa major</name>
    <dbReference type="NCBI Taxonomy" id="4217"/>
    <lineage>
        <taxon>Eukaryota</taxon>
        <taxon>Viridiplantae</taxon>
        <taxon>Streptophyta</taxon>
        <taxon>Embryophyta</taxon>
        <taxon>Tracheophyta</taxon>
        <taxon>Spermatophyta</taxon>
        <taxon>Magnoliopsida</taxon>
        <taxon>eudicotyledons</taxon>
        <taxon>Gunneridae</taxon>
        <taxon>Pentapetalae</taxon>
        <taxon>asterids</taxon>
        <taxon>campanulids</taxon>
        <taxon>Asterales</taxon>
        <taxon>Asteraceae</taxon>
        <taxon>Carduoideae</taxon>
        <taxon>Cardueae</taxon>
        <taxon>Arctiinae</taxon>
        <taxon>Arctium</taxon>
    </lineage>
</organism>
<proteinExistence type="predicted"/>
<reference evidence="1 2" key="2">
    <citation type="journal article" date="2022" name="Mol. Ecol. Resour.">
        <title>The genomes of chicory, endive, great burdock and yacon provide insights into Asteraceae paleo-polyploidization history and plant inulin production.</title>
        <authorList>
            <person name="Fan W."/>
            <person name="Wang S."/>
            <person name="Wang H."/>
            <person name="Wang A."/>
            <person name="Jiang F."/>
            <person name="Liu H."/>
            <person name="Zhao H."/>
            <person name="Xu D."/>
            <person name="Zhang Y."/>
        </authorList>
    </citation>
    <scope>NUCLEOTIDE SEQUENCE [LARGE SCALE GENOMIC DNA]</scope>
    <source>
        <strain evidence="2">cv. Niubang</strain>
    </source>
</reference>